<feature type="compositionally biased region" description="Polar residues" evidence="2">
    <location>
        <begin position="102"/>
        <end position="119"/>
    </location>
</feature>
<dbReference type="Proteomes" id="UP000039865">
    <property type="component" value="Unassembled WGS sequence"/>
</dbReference>
<accession>A0A077ZY31</accession>
<sequence length="856" mass="100953">MQNQINFFKEKQKSFYEDYFRRYRIPTSQLIYAQFHPTMNQMEQNLSMSEDNYSKSDLNNQKVDNKIYLITLEKQNIPQGMQVSELSTDPEQIKHEDFYQNKPGTTTNKRGISSNAQSQAVEEKINKKYNINESYIIFEEDEAKQGDEQDGGSKIFLRSAVISAHKTLKDDYHKIFFKHVDFEKLKDQEQVPVQYISNIGKSMLQNLSKEVMLHQNSQILGASTIRFVHEQSMIERFNHPLFEQTQDMFEIHRVVGDDEVSVYTFSMIAFDNKFQNRKVIYQQQLTFQEKRTIFKNKFEFSQDMKSIFFVTVNDDGLLAEIIILNSKTLEQTSFDTINLSQLKFDDTLKTREKVSLLETRKQYSKQITRNFSKKIIQVQSNEFMENNGHVSVMITLAVLNQNIQSKNHIKLYQYLLSDLINHYLNNASMNPKLYLQLKASINLQKRPICTNTFNIFANEGQNELYVSVKNENRKRTDFEMEGIILTRIQLESFQNTVDKFESISLENQLILNKSQKLLGGSRFLMFDQDQNYVFVQEFEDLQKNLQRTEVQTEQQQEEQENELTQGILLKDTQHQNIVDALYDETVECLIIKTQYIVTTLSYLQFRKKIQVSQFKAYIFQTISNSQTSIKKTFRIQKLEVIMFLKLLSINRLDYNKLVLDNAVENLMTFCDNINQDSQISKYLMFSQKLDKKTVGINLVKFESDDEANICHTLEIKNQIIKMNAFGSFLYILDDQGIILTYQNQEDQLVKIKEDKIIEEFKNSLELINYDEQQILITDNTVFIGCFFYQRIESSYLKDQENDFESQRQKIIDDTCFKDFYVGPKLSSGKKKQYKKFYFNQSRSKEQAQSSRDQEVC</sequence>
<name>A0A077ZY31_STYLE</name>
<evidence type="ECO:0000313" key="4">
    <source>
        <dbReference type="Proteomes" id="UP000039865"/>
    </source>
</evidence>
<proteinExistence type="predicted"/>
<evidence type="ECO:0000256" key="1">
    <source>
        <dbReference type="SAM" id="Coils"/>
    </source>
</evidence>
<feature type="region of interest" description="Disordered" evidence="2">
    <location>
        <begin position="99"/>
        <end position="119"/>
    </location>
</feature>
<protein>
    <submittedName>
        <fullName evidence="3">Uncharacterized protein</fullName>
    </submittedName>
</protein>
<evidence type="ECO:0000256" key="2">
    <source>
        <dbReference type="SAM" id="MobiDB-lite"/>
    </source>
</evidence>
<dbReference type="AlphaFoldDB" id="A0A077ZY31"/>
<keyword evidence="4" id="KW-1185">Reference proteome</keyword>
<dbReference type="EMBL" id="CCKQ01003681">
    <property type="protein sequence ID" value="CDW74811.1"/>
    <property type="molecule type" value="Genomic_DNA"/>
</dbReference>
<feature type="coiled-coil region" evidence="1">
    <location>
        <begin position="535"/>
        <end position="562"/>
    </location>
</feature>
<evidence type="ECO:0000313" key="3">
    <source>
        <dbReference type="EMBL" id="CDW74811.1"/>
    </source>
</evidence>
<organism evidence="3 4">
    <name type="scientific">Stylonychia lemnae</name>
    <name type="common">Ciliate</name>
    <dbReference type="NCBI Taxonomy" id="5949"/>
    <lineage>
        <taxon>Eukaryota</taxon>
        <taxon>Sar</taxon>
        <taxon>Alveolata</taxon>
        <taxon>Ciliophora</taxon>
        <taxon>Intramacronucleata</taxon>
        <taxon>Spirotrichea</taxon>
        <taxon>Stichotrichia</taxon>
        <taxon>Sporadotrichida</taxon>
        <taxon>Oxytrichidae</taxon>
        <taxon>Stylonychinae</taxon>
        <taxon>Stylonychia</taxon>
    </lineage>
</organism>
<gene>
    <name evidence="3" type="primary">Contig5914.g6345</name>
    <name evidence="3" type="ORF">STYLEM_3794</name>
</gene>
<dbReference type="InParanoid" id="A0A077ZY31"/>
<keyword evidence="1" id="KW-0175">Coiled coil</keyword>
<reference evidence="3 4" key="1">
    <citation type="submission" date="2014-06" db="EMBL/GenBank/DDBJ databases">
        <authorList>
            <person name="Swart Estienne"/>
        </authorList>
    </citation>
    <scope>NUCLEOTIDE SEQUENCE [LARGE SCALE GENOMIC DNA]</scope>
    <source>
        <strain evidence="3 4">130c</strain>
    </source>
</reference>